<evidence type="ECO:0000313" key="1">
    <source>
        <dbReference type="EMBL" id="CAD2172786.1"/>
    </source>
</evidence>
<organism evidence="1 2">
    <name type="scientific">Meloidogyne enterolobii</name>
    <name type="common">Root-knot nematode worm</name>
    <name type="synonym">Meloidogyne mayaguensis</name>
    <dbReference type="NCBI Taxonomy" id="390850"/>
    <lineage>
        <taxon>Eukaryota</taxon>
        <taxon>Metazoa</taxon>
        <taxon>Ecdysozoa</taxon>
        <taxon>Nematoda</taxon>
        <taxon>Chromadorea</taxon>
        <taxon>Rhabditida</taxon>
        <taxon>Tylenchina</taxon>
        <taxon>Tylenchomorpha</taxon>
        <taxon>Tylenchoidea</taxon>
        <taxon>Meloidogynidae</taxon>
        <taxon>Meloidogyninae</taxon>
        <taxon>Meloidogyne</taxon>
    </lineage>
</organism>
<reference evidence="1 2" key="1">
    <citation type="submission" date="2020-08" db="EMBL/GenBank/DDBJ databases">
        <authorList>
            <person name="Koutsovoulos G."/>
            <person name="Danchin GJ E."/>
        </authorList>
    </citation>
    <scope>NUCLEOTIDE SEQUENCE [LARGE SCALE GENOMIC DNA]</scope>
</reference>
<evidence type="ECO:0000313" key="2">
    <source>
        <dbReference type="Proteomes" id="UP000580250"/>
    </source>
</evidence>
<dbReference type="Proteomes" id="UP000580250">
    <property type="component" value="Unassembled WGS sequence"/>
</dbReference>
<dbReference type="AlphaFoldDB" id="A0A6V7VCR2"/>
<accession>A0A6V7VCR2</accession>
<name>A0A6V7VCR2_MELEN</name>
<proteinExistence type="predicted"/>
<sequence length="169" mass="19076">MGGRYRTSKGSEIEKVNGKKKALFICENHFFSLAQLHMILAEALSEKYSVDIVVYENPNGIFKKSTLFNTIELPDSSRNGIDKNYVGIYEEILNNVEVNIPNVGNKPIFDYLLQQNYSFGIAEFNQMAGAFAAFRILGIEETFNVVASAFLPEYFQFIGIDVTKHIIPC</sequence>
<dbReference type="EMBL" id="CAJEWN010000206">
    <property type="protein sequence ID" value="CAD2172786.1"/>
    <property type="molecule type" value="Genomic_DNA"/>
</dbReference>
<protein>
    <submittedName>
        <fullName evidence="1">Uncharacterized protein</fullName>
    </submittedName>
</protein>
<gene>
    <name evidence="1" type="ORF">MENT_LOCUS24355</name>
</gene>
<comment type="caution">
    <text evidence="1">The sequence shown here is derived from an EMBL/GenBank/DDBJ whole genome shotgun (WGS) entry which is preliminary data.</text>
</comment>